<evidence type="ECO:0000256" key="2">
    <source>
        <dbReference type="ARBA" id="ARBA00004429"/>
    </source>
</evidence>
<keyword evidence="10" id="KW-0418">Kinase</keyword>
<dbReference type="InterPro" id="IPR003594">
    <property type="entry name" value="HATPase_dom"/>
</dbReference>
<dbReference type="Pfam" id="PF00672">
    <property type="entry name" value="HAMP"/>
    <property type="match status" value="1"/>
</dbReference>
<keyword evidence="6" id="KW-0597">Phosphoprotein</keyword>
<gene>
    <name evidence="18" type="ORF">PP769_10300</name>
</gene>
<dbReference type="CDD" id="cd00075">
    <property type="entry name" value="HATPase"/>
    <property type="match status" value="1"/>
</dbReference>
<accession>A0AA96GAI0</accession>
<keyword evidence="11 18" id="KW-0067">ATP-binding</keyword>
<evidence type="ECO:0000256" key="14">
    <source>
        <dbReference type="ARBA" id="ARBA00023136"/>
    </source>
</evidence>
<dbReference type="InterPro" id="IPR036890">
    <property type="entry name" value="HATPase_C_sf"/>
</dbReference>
<evidence type="ECO:0000256" key="13">
    <source>
        <dbReference type="ARBA" id="ARBA00023012"/>
    </source>
</evidence>
<dbReference type="PROSITE" id="PS50109">
    <property type="entry name" value="HIS_KIN"/>
    <property type="match status" value="1"/>
</dbReference>
<dbReference type="Pfam" id="PF00512">
    <property type="entry name" value="HisKA"/>
    <property type="match status" value="1"/>
</dbReference>
<dbReference type="SUPFAM" id="SSF47384">
    <property type="entry name" value="Homodimeric domain of signal transducing histidine kinase"/>
    <property type="match status" value="1"/>
</dbReference>
<feature type="domain" description="HAMP" evidence="17">
    <location>
        <begin position="220"/>
        <end position="272"/>
    </location>
</feature>
<keyword evidence="9" id="KW-0547">Nucleotide-binding</keyword>
<evidence type="ECO:0000256" key="9">
    <source>
        <dbReference type="ARBA" id="ARBA00022741"/>
    </source>
</evidence>
<proteinExistence type="predicted"/>
<keyword evidence="14 15" id="KW-0472">Membrane</keyword>
<evidence type="ECO:0000256" key="7">
    <source>
        <dbReference type="ARBA" id="ARBA00022679"/>
    </source>
</evidence>
<comment type="catalytic activity">
    <reaction evidence="1">
        <text>ATP + protein L-histidine = ADP + protein N-phospho-L-histidine.</text>
        <dbReference type="EC" id="2.7.13.3"/>
    </reaction>
</comment>
<dbReference type="PROSITE" id="PS50885">
    <property type="entry name" value="HAMP"/>
    <property type="match status" value="1"/>
</dbReference>
<dbReference type="InterPro" id="IPR003660">
    <property type="entry name" value="HAMP_dom"/>
</dbReference>
<evidence type="ECO:0000256" key="4">
    <source>
        <dbReference type="ARBA" id="ARBA00022475"/>
    </source>
</evidence>
<dbReference type="EC" id="2.7.13.3" evidence="3"/>
<keyword evidence="7" id="KW-0808">Transferase</keyword>
<evidence type="ECO:0000256" key="3">
    <source>
        <dbReference type="ARBA" id="ARBA00012438"/>
    </source>
</evidence>
<feature type="domain" description="Histidine kinase" evidence="16">
    <location>
        <begin position="280"/>
        <end position="479"/>
    </location>
</feature>
<evidence type="ECO:0000256" key="1">
    <source>
        <dbReference type="ARBA" id="ARBA00000085"/>
    </source>
</evidence>
<evidence type="ECO:0000259" key="16">
    <source>
        <dbReference type="PROSITE" id="PS50109"/>
    </source>
</evidence>
<evidence type="ECO:0000313" key="19">
    <source>
        <dbReference type="Proteomes" id="UP001302719"/>
    </source>
</evidence>
<dbReference type="KEGG" id="nall:PP769_10300"/>
<dbReference type="GO" id="GO:0005886">
    <property type="term" value="C:plasma membrane"/>
    <property type="evidence" value="ECO:0007669"/>
    <property type="project" value="UniProtKB-SubCell"/>
</dbReference>
<dbReference type="AlphaFoldDB" id="A0AA96GAI0"/>
<evidence type="ECO:0000313" key="18">
    <source>
        <dbReference type="EMBL" id="WNM56375.1"/>
    </source>
</evidence>
<dbReference type="SUPFAM" id="SSF55874">
    <property type="entry name" value="ATPase domain of HSP90 chaperone/DNA topoisomerase II/histidine kinase"/>
    <property type="match status" value="1"/>
</dbReference>
<keyword evidence="8 15" id="KW-0812">Transmembrane</keyword>
<dbReference type="InterPro" id="IPR050980">
    <property type="entry name" value="2C_sensor_his_kinase"/>
</dbReference>
<evidence type="ECO:0000256" key="6">
    <source>
        <dbReference type="ARBA" id="ARBA00022553"/>
    </source>
</evidence>
<dbReference type="PRINTS" id="PR00344">
    <property type="entry name" value="BCTRLSENSOR"/>
</dbReference>
<reference evidence="18 19" key="1">
    <citation type="submission" date="2023-01" db="EMBL/GenBank/DDBJ databases">
        <title>Cultivation and genomic characterization of new, ubiquitous marine nitrite-oxidizing bacteria from the Nitrospirales.</title>
        <authorList>
            <person name="Mueller A.J."/>
            <person name="Daebeler A."/>
            <person name="Herbold C.W."/>
            <person name="Kirkegaard R.H."/>
            <person name="Daims H."/>
        </authorList>
    </citation>
    <scope>NUCLEOTIDE SEQUENCE [LARGE SCALE GENOMIC DNA]</scope>
    <source>
        <strain evidence="18 19">VA</strain>
    </source>
</reference>
<dbReference type="InterPro" id="IPR036097">
    <property type="entry name" value="HisK_dim/P_sf"/>
</dbReference>
<dbReference type="SMART" id="SM00388">
    <property type="entry name" value="HisKA"/>
    <property type="match status" value="1"/>
</dbReference>
<dbReference type="InterPro" id="IPR005467">
    <property type="entry name" value="His_kinase_dom"/>
</dbReference>
<dbReference type="Gene3D" id="1.10.8.500">
    <property type="entry name" value="HAMP domain in histidine kinase"/>
    <property type="match status" value="1"/>
</dbReference>
<keyword evidence="13" id="KW-0902">Two-component regulatory system</keyword>
<keyword evidence="4" id="KW-1003">Cell membrane</keyword>
<dbReference type="GO" id="GO:0005524">
    <property type="term" value="F:ATP binding"/>
    <property type="evidence" value="ECO:0007669"/>
    <property type="project" value="UniProtKB-KW"/>
</dbReference>
<protein>
    <recommendedName>
        <fullName evidence="3">histidine kinase</fullName>
        <ecNumber evidence="3">2.7.13.3</ecNumber>
    </recommendedName>
</protein>
<dbReference type="SMART" id="SM00387">
    <property type="entry name" value="HATPase_c"/>
    <property type="match status" value="1"/>
</dbReference>
<evidence type="ECO:0000256" key="12">
    <source>
        <dbReference type="ARBA" id="ARBA00022989"/>
    </source>
</evidence>
<dbReference type="CDD" id="cd06225">
    <property type="entry name" value="HAMP"/>
    <property type="match status" value="1"/>
</dbReference>
<dbReference type="InterPro" id="IPR004358">
    <property type="entry name" value="Sig_transdc_His_kin-like_C"/>
</dbReference>
<evidence type="ECO:0000256" key="11">
    <source>
        <dbReference type="ARBA" id="ARBA00022840"/>
    </source>
</evidence>
<dbReference type="InterPro" id="IPR003661">
    <property type="entry name" value="HisK_dim/P_dom"/>
</dbReference>
<dbReference type="Gene3D" id="1.10.287.130">
    <property type="match status" value="1"/>
</dbReference>
<dbReference type="Proteomes" id="UP001302719">
    <property type="component" value="Chromosome"/>
</dbReference>
<dbReference type="GO" id="GO:0000155">
    <property type="term" value="F:phosphorelay sensor kinase activity"/>
    <property type="evidence" value="ECO:0007669"/>
    <property type="project" value="InterPro"/>
</dbReference>
<keyword evidence="12 15" id="KW-1133">Transmembrane helix</keyword>
<dbReference type="EMBL" id="CP116967">
    <property type="protein sequence ID" value="WNM56375.1"/>
    <property type="molecule type" value="Genomic_DNA"/>
</dbReference>
<keyword evidence="19" id="KW-1185">Reference proteome</keyword>
<dbReference type="SUPFAM" id="SSF158472">
    <property type="entry name" value="HAMP domain-like"/>
    <property type="match status" value="1"/>
</dbReference>
<feature type="transmembrane region" description="Helical" evidence="15">
    <location>
        <begin position="196"/>
        <end position="219"/>
    </location>
</feature>
<comment type="subcellular location">
    <subcellularLocation>
        <location evidence="2">Cell inner membrane</location>
        <topology evidence="2">Multi-pass membrane protein</topology>
    </subcellularLocation>
</comment>
<keyword evidence="5" id="KW-0997">Cell inner membrane</keyword>
<dbReference type="PANTHER" id="PTHR44936:SF5">
    <property type="entry name" value="SENSOR HISTIDINE KINASE ENVZ"/>
    <property type="match status" value="1"/>
</dbReference>
<evidence type="ECO:0000256" key="10">
    <source>
        <dbReference type="ARBA" id="ARBA00022777"/>
    </source>
</evidence>
<dbReference type="RefSeq" id="WP_312639963.1">
    <property type="nucleotide sequence ID" value="NZ_CP116967.1"/>
</dbReference>
<name>A0AA96GAI0_9BACT</name>
<dbReference type="Gene3D" id="3.30.565.10">
    <property type="entry name" value="Histidine kinase-like ATPase, C-terminal domain"/>
    <property type="match status" value="1"/>
</dbReference>
<evidence type="ECO:0000256" key="5">
    <source>
        <dbReference type="ARBA" id="ARBA00022519"/>
    </source>
</evidence>
<evidence type="ECO:0000256" key="8">
    <source>
        <dbReference type="ARBA" id="ARBA00022692"/>
    </source>
</evidence>
<dbReference type="SMART" id="SM00304">
    <property type="entry name" value="HAMP"/>
    <property type="match status" value="1"/>
</dbReference>
<evidence type="ECO:0000256" key="15">
    <source>
        <dbReference type="SAM" id="Phobius"/>
    </source>
</evidence>
<dbReference type="PANTHER" id="PTHR44936">
    <property type="entry name" value="SENSOR PROTEIN CREC"/>
    <property type="match status" value="1"/>
</dbReference>
<dbReference type="CDD" id="cd00082">
    <property type="entry name" value="HisKA"/>
    <property type="match status" value="1"/>
</dbReference>
<sequence length="487" mass="53961">MKSGLHIFRRVLPKRLTSQMIALLLAALVIAQVANFLIFTDERRAAIRSVERTQILERTASLIDLIEHSPSGLHDRMVQAASSRKLYYWLSDTSQIPQAMQQGDHEWISRLTDLLSKNDVSELRFMLPPQDGSWKKTIGEAPKGVQPSILRSKASGPSFPLPLSEYDAPGLLISARLQDGRWLNAGMGITPSLGRWALPTLISMGLAGGSICLIVVFMVQRLTRPLQQLTEVAERVGRGESITPIPEEGPVDIQQTIRAFNRMYERLQRFVQDRTRMLAAISHDLRSPITSLRLQVELMKDQEAKGKMLETLDDMQRMTEATLAFARDEASTEVSRSVDLSALIDSLCQDLADMGMDVNFESAQKTPCTCRPISLKRALRNLIENAVSYGGRVGVKLRQHDTEFQIVIQDSGPGIPEQDFERVFQPFVRLEESRNKQTGGIGLGMAIARSIVRNHGGDISLANLPGGGLTVTIHLPASPLPQAADQT</sequence>
<organism evidence="18 19">
    <name type="scientific">Candidatus Nitrospira allomarina</name>
    <dbReference type="NCBI Taxonomy" id="3020900"/>
    <lineage>
        <taxon>Bacteria</taxon>
        <taxon>Pseudomonadati</taxon>
        <taxon>Nitrospirota</taxon>
        <taxon>Nitrospiria</taxon>
        <taxon>Nitrospirales</taxon>
        <taxon>Nitrospiraceae</taxon>
        <taxon>Nitrospira</taxon>
    </lineage>
</organism>
<dbReference type="Pfam" id="PF02518">
    <property type="entry name" value="HATPase_c"/>
    <property type="match status" value="1"/>
</dbReference>
<evidence type="ECO:0000259" key="17">
    <source>
        <dbReference type="PROSITE" id="PS50885"/>
    </source>
</evidence>